<gene>
    <name evidence="1" type="ORF">GCK72_024645</name>
</gene>
<dbReference type="EMBL" id="WUAV01000006">
    <property type="protein sequence ID" value="KAF1748178.1"/>
    <property type="molecule type" value="Genomic_DNA"/>
</dbReference>
<protein>
    <submittedName>
        <fullName evidence="1">Uncharacterized protein</fullName>
    </submittedName>
</protein>
<dbReference type="CTD" id="78777827"/>
<accession>A0A6A5FZS8</accession>
<dbReference type="RefSeq" id="XP_053579541.1">
    <property type="nucleotide sequence ID" value="XM_053735975.1"/>
</dbReference>
<evidence type="ECO:0000313" key="2">
    <source>
        <dbReference type="Proteomes" id="UP000483820"/>
    </source>
</evidence>
<reference evidence="1 2" key="1">
    <citation type="submission" date="2019-12" db="EMBL/GenBank/DDBJ databases">
        <title>Chromosome-level assembly of the Caenorhabditis remanei genome.</title>
        <authorList>
            <person name="Teterina A.A."/>
            <person name="Willis J.H."/>
            <person name="Phillips P.C."/>
        </authorList>
    </citation>
    <scope>NUCLEOTIDE SEQUENCE [LARGE SCALE GENOMIC DNA]</scope>
    <source>
        <strain evidence="1 2">PX506</strain>
        <tissue evidence="1">Whole organism</tissue>
    </source>
</reference>
<organism evidence="1 2">
    <name type="scientific">Caenorhabditis remanei</name>
    <name type="common">Caenorhabditis vulgaris</name>
    <dbReference type="NCBI Taxonomy" id="31234"/>
    <lineage>
        <taxon>Eukaryota</taxon>
        <taxon>Metazoa</taxon>
        <taxon>Ecdysozoa</taxon>
        <taxon>Nematoda</taxon>
        <taxon>Chromadorea</taxon>
        <taxon>Rhabditida</taxon>
        <taxon>Rhabditina</taxon>
        <taxon>Rhabditomorpha</taxon>
        <taxon>Rhabditoidea</taxon>
        <taxon>Rhabditidae</taxon>
        <taxon>Peloderinae</taxon>
        <taxon>Caenorhabditis</taxon>
    </lineage>
</organism>
<sequence length="292" mass="31118">MKDCVSLSALGGGESNSLVSVVEDGVEASNEDVSENPEWSSWGWDIHSHESREAGHSSVSVGHLENVVLSLEVEVLSSESEGDVWQLWNLAALNLVLSVEEWDSSDLVLDLLDHISWSSEEGSSGINNRVDWSVSVSGSINADGSELDSPVIHRDEWLPGDVSGVVVGVSVAKGDFSSVGDIIGVTAKPESEELVGADGGVGEDLVHWLGDLVNRDSVPSHSEDSVELGSDEGDSWLRGSAGQSLGLVGTECGVMGELKKIMKLKRKTYENNKQLTQTTSLSTVPFMDPVPY</sequence>
<evidence type="ECO:0000313" key="1">
    <source>
        <dbReference type="EMBL" id="KAF1748178.1"/>
    </source>
</evidence>
<name>A0A6A5FZS8_CAERE</name>
<comment type="caution">
    <text evidence="1">The sequence shown here is derived from an EMBL/GenBank/DDBJ whole genome shotgun (WGS) entry which is preliminary data.</text>
</comment>
<dbReference type="AlphaFoldDB" id="A0A6A5FZS8"/>
<dbReference type="KEGG" id="crq:GCK72_024645"/>
<dbReference type="GeneID" id="78777827"/>
<dbReference type="Proteomes" id="UP000483820">
    <property type="component" value="Chromosome X"/>
</dbReference>
<proteinExistence type="predicted"/>